<feature type="signal peptide" evidence="8">
    <location>
        <begin position="1"/>
        <end position="18"/>
    </location>
</feature>
<sequence length="201" mass="20823">MRKAGTIMVAAVAAVALGACSPSTEEPSDQPPGSDPTPTHIAQSSGASEEPDRTEGSVTTSPGDQGPECTAEDIEVSGEFGAKPEITIPGNCAPPSELLTEDLSEGDGPEITQGSQVEMDYLLLTWADRQEKDTSFGKQPFALTVGNGEVISGWDEGLLGLKEGGRRLLVVPADMAYGNQPNHPLAQDTLVFVVDAVSVSG</sequence>
<dbReference type="PANTHER" id="PTHR43811">
    <property type="entry name" value="FKBP-TYPE PEPTIDYL-PROLYL CIS-TRANS ISOMERASE FKPA"/>
    <property type="match status" value="1"/>
</dbReference>
<dbReference type="PROSITE" id="PS51257">
    <property type="entry name" value="PROKAR_LIPOPROTEIN"/>
    <property type="match status" value="1"/>
</dbReference>
<feature type="compositionally biased region" description="Acidic residues" evidence="7">
    <location>
        <begin position="99"/>
        <end position="108"/>
    </location>
</feature>
<feature type="domain" description="PPIase FKBP-type" evidence="9">
    <location>
        <begin position="114"/>
        <end position="200"/>
    </location>
</feature>
<dbReference type="Proteomes" id="UP000320876">
    <property type="component" value="Unassembled WGS sequence"/>
</dbReference>
<dbReference type="OrthoDB" id="25996at2"/>
<comment type="similarity">
    <text evidence="2 6">Belongs to the FKBP-type PPIase family.</text>
</comment>
<evidence type="ECO:0000313" key="11">
    <source>
        <dbReference type="Proteomes" id="UP000320876"/>
    </source>
</evidence>
<evidence type="ECO:0000256" key="2">
    <source>
        <dbReference type="ARBA" id="ARBA00006577"/>
    </source>
</evidence>
<dbReference type="Pfam" id="PF00254">
    <property type="entry name" value="FKBP_C"/>
    <property type="match status" value="1"/>
</dbReference>
<keyword evidence="4 5" id="KW-0413">Isomerase</keyword>
<evidence type="ECO:0000259" key="9">
    <source>
        <dbReference type="PROSITE" id="PS50059"/>
    </source>
</evidence>
<dbReference type="GO" id="GO:0003755">
    <property type="term" value="F:peptidyl-prolyl cis-trans isomerase activity"/>
    <property type="evidence" value="ECO:0007669"/>
    <property type="project" value="UniProtKB-UniRule"/>
</dbReference>
<dbReference type="PROSITE" id="PS50059">
    <property type="entry name" value="FKBP_PPIASE"/>
    <property type="match status" value="1"/>
</dbReference>
<comment type="catalytic activity">
    <reaction evidence="1 5 6">
        <text>[protein]-peptidylproline (omega=180) = [protein]-peptidylproline (omega=0)</text>
        <dbReference type="Rhea" id="RHEA:16237"/>
        <dbReference type="Rhea" id="RHEA-COMP:10747"/>
        <dbReference type="Rhea" id="RHEA-COMP:10748"/>
        <dbReference type="ChEBI" id="CHEBI:83833"/>
        <dbReference type="ChEBI" id="CHEBI:83834"/>
        <dbReference type="EC" id="5.2.1.8"/>
    </reaction>
</comment>
<evidence type="ECO:0000256" key="1">
    <source>
        <dbReference type="ARBA" id="ARBA00000971"/>
    </source>
</evidence>
<reference evidence="10 11" key="1">
    <citation type="submission" date="2019-06" db="EMBL/GenBank/DDBJ databases">
        <title>Sequencing the genomes of 1000 actinobacteria strains.</title>
        <authorList>
            <person name="Klenk H.-P."/>
        </authorList>
    </citation>
    <scope>NUCLEOTIDE SEQUENCE [LARGE SCALE GENOMIC DNA]</scope>
    <source>
        <strain evidence="10 11">DSM 45679</strain>
    </source>
</reference>
<evidence type="ECO:0000256" key="8">
    <source>
        <dbReference type="SAM" id="SignalP"/>
    </source>
</evidence>
<dbReference type="InterPro" id="IPR046357">
    <property type="entry name" value="PPIase_dom_sf"/>
</dbReference>
<dbReference type="PANTHER" id="PTHR43811:SF19">
    <property type="entry name" value="39 KDA FK506-BINDING NUCLEAR PROTEIN"/>
    <property type="match status" value="1"/>
</dbReference>
<dbReference type="RefSeq" id="WP_142003017.1">
    <property type="nucleotide sequence ID" value="NZ_VFML01000002.1"/>
</dbReference>
<gene>
    <name evidence="10" type="ORF">FB471_6010</name>
</gene>
<feature type="chain" id="PRO_5039715644" description="Peptidyl-prolyl cis-trans isomerase" evidence="8">
    <location>
        <begin position="19"/>
        <end position="201"/>
    </location>
</feature>
<feature type="compositionally biased region" description="Polar residues" evidence="7">
    <location>
        <begin position="36"/>
        <end position="47"/>
    </location>
</feature>
<name>A0A542CSU1_AMYCI</name>
<proteinExistence type="inferred from homology"/>
<comment type="caution">
    <text evidence="10">The sequence shown here is derived from an EMBL/GenBank/DDBJ whole genome shotgun (WGS) entry which is preliminary data.</text>
</comment>
<dbReference type="AlphaFoldDB" id="A0A542CSU1"/>
<organism evidence="10 11">
    <name type="scientific">Amycolatopsis cihanbeyliensis</name>
    <dbReference type="NCBI Taxonomy" id="1128664"/>
    <lineage>
        <taxon>Bacteria</taxon>
        <taxon>Bacillati</taxon>
        <taxon>Actinomycetota</taxon>
        <taxon>Actinomycetes</taxon>
        <taxon>Pseudonocardiales</taxon>
        <taxon>Pseudonocardiaceae</taxon>
        <taxon>Amycolatopsis</taxon>
    </lineage>
</organism>
<dbReference type="EC" id="5.2.1.8" evidence="6"/>
<evidence type="ECO:0000256" key="4">
    <source>
        <dbReference type="ARBA" id="ARBA00023235"/>
    </source>
</evidence>
<keyword evidence="8" id="KW-0732">Signal</keyword>
<evidence type="ECO:0000256" key="5">
    <source>
        <dbReference type="PROSITE-ProRule" id="PRU00277"/>
    </source>
</evidence>
<evidence type="ECO:0000313" key="10">
    <source>
        <dbReference type="EMBL" id="TQI93865.1"/>
    </source>
</evidence>
<dbReference type="EMBL" id="VFML01000002">
    <property type="protein sequence ID" value="TQI93865.1"/>
    <property type="molecule type" value="Genomic_DNA"/>
</dbReference>
<dbReference type="SUPFAM" id="SSF54534">
    <property type="entry name" value="FKBP-like"/>
    <property type="match status" value="1"/>
</dbReference>
<dbReference type="Gene3D" id="3.10.50.40">
    <property type="match status" value="1"/>
</dbReference>
<accession>A0A542CSU1</accession>
<dbReference type="InterPro" id="IPR001179">
    <property type="entry name" value="PPIase_FKBP_dom"/>
</dbReference>
<feature type="region of interest" description="Disordered" evidence="7">
    <location>
        <begin position="21"/>
        <end position="109"/>
    </location>
</feature>
<evidence type="ECO:0000256" key="7">
    <source>
        <dbReference type="SAM" id="MobiDB-lite"/>
    </source>
</evidence>
<evidence type="ECO:0000256" key="3">
    <source>
        <dbReference type="ARBA" id="ARBA00023110"/>
    </source>
</evidence>
<keyword evidence="11" id="KW-1185">Reference proteome</keyword>
<keyword evidence="3 5" id="KW-0697">Rotamase</keyword>
<protein>
    <recommendedName>
        <fullName evidence="6">Peptidyl-prolyl cis-trans isomerase</fullName>
        <ecNumber evidence="6">5.2.1.8</ecNumber>
    </recommendedName>
</protein>
<evidence type="ECO:0000256" key="6">
    <source>
        <dbReference type="RuleBase" id="RU003915"/>
    </source>
</evidence>